<keyword evidence="1 3" id="KW-0560">Oxidoreductase</keyword>
<dbReference type="Gene3D" id="3.30.70.2450">
    <property type="match status" value="1"/>
</dbReference>
<accession>A0ABT9NL42</accession>
<dbReference type="Pfam" id="PF01494">
    <property type="entry name" value="FAD_binding_3"/>
    <property type="match status" value="1"/>
</dbReference>
<dbReference type="InterPro" id="IPR050631">
    <property type="entry name" value="PheA/TfdB_FAD_monoxygenase"/>
</dbReference>
<evidence type="ECO:0000313" key="4">
    <source>
        <dbReference type="Proteomes" id="UP001240447"/>
    </source>
</evidence>
<dbReference type="PANTHER" id="PTHR43476:SF3">
    <property type="entry name" value="FAD-BINDING MONOOXYGENASE"/>
    <property type="match status" value="1"/>
</dbReference>
<protein>
    <submittedName>
        <fullName evidence="3">3-(3-hydroxy-phenyl)propionate hydroxylase</fullName>
        <ecNumber evidence="3">1.14.13.127</ecNumber>
    </submittedName>
</protein>
<dbReference type="EMBL" id="JAUSQM010000001">
    <property type="protein sequence ID" value="MDP9821140.1"/>
    <property type="molecule type" value="Genomic_DNA"/>
</dbReference>
<sequence length="494" mass="53492">MGAILAGLLGRRGIDVIVLERDLEVFPLPRAAHIDHTGLRAVQELGCLAELLPSTIPNPGIEFLAADGDVLMRLPGDQPTWSGVPTSVYFHQPGFDRALRAAVTALPNVDVHLEAEVVDVAQQLDWVTLRAAKRGNGSPVEVNARYVVGCDGATSPVREMLDLALEDLGFHEQWLVVDLLLGEDHAGLPPQAVYVCDPARPHVIIPMPGRRHRIEFMLLPGEEAATMQRPERVDEVLRKLIGDQPVTVERAAVYTFHGLIAEKWRSGRILLAGDAAHQMPPFLGQGMCSGFRDATNLAWKLHRVLEGAPEALLDTYQTERSPHVREVVKRAIDYGAIVGTIDPQAAQERDAAIRSDHRSLLFGLPPLLPGPLVLEGGGGLFGQPPVAGVPLDDAVGQRFLVLARDDTALGSTGAWWKEVVGAWVTTVADLPDPDPSLVEWLDAQGADVAILRPDRYVLGAAPGSLDQFTAQVRDLLGEDTEPDQVATTSSRMSR</sequence>
<evidence type="ECO:0000259" key="2">
    <source>
        <dbReference type="Pfam" id="PF01494"/>
    </source>
</evidence>
<dbReference type="Gene3D" id="3.50.50.60">
    <property type="entry name" value="FAD/NAD(P)-binding domain"/>
    <property type="match status" value="1"/>
</dbReference>
<dbReference type="SUPFAM" id="SSF51905">
    <property type="entry name" value="FAD/NAD(P)-binding domain"/>
    <property type="match status" value="1"/>
</dbReference>
<keyword evidence="4" id="KW-1185">Reference proteome</keyword>
<proteinExistence type="predicted"/>
<comment type="caution">
    <text evidence="3">The sequence shown here is derived from an EMBL/GenBank/DDBJ whole genome shotgun (WGS) entry which is preliminary data.</text>
</comment>
<gene>
    <name evidence="3" type="ORF">J2S59_000949</name>
</gene>
<organism evidence="3 4">
    <name type="scientific">Nocardioides massiliensis</name>
    <dbReference type="NCBI Taxonomy" id="1325935"/>
    <lineage>
        <taxon>Bacteria</taxon>
        <taxon>Bacillati</taxon>
        <taxon>Actinomycetota</taxon>
        <taxon>Actinomycetes</taxon>
        <taxon>Propionibacteriales</taxon>
        <taxon>Nocardioidaceae</taxon>
        <taxon>Nocardioides</taxon>
    </lineage>
</organism>
<feature type="domain" description="FAD-binding" evidence="2">
    <location>
        <begin position="2"/>
        <end position="331"/>
    </location>
</feature>
<dbReference type="NCBIfam" id="NF004829">
    <property type="entry name" value="PRK06183.1-3"/>
    <property type="match status" value="1"/>
</dbReference>
<dbReference type="InterPro" id="IPR002938">
    <property type="entry name" value="FAD-bd"/>
</dbReference>
<evidence type="ECO:0000313" key="3">
    <source>
        <dbReference type="EMBL" id="MDP9821140.1"/>
    </source>
</evidence>
<dbReference type="InterPro" id="IPR036188">
    <property type="entry name" value="FAD/NAD-bd_sf"/>
</dbReference>
<dbReference type="EC" id="1.14.13.127" evidence="3"/>
<reference evidence="3 4" key="1">
    <citation type="submission" date="2023-07" db="EMBL/GenBank/DDBJ databases">
        <title>Sequencing the genomes of 1000 actinobacteria strains.</title>
        <authorList>
            <person name="Klenk H.-P."/>
        </authorList>
    </citation>
    <scope>NUCLEOTIDE SEQUENCE [LARGE SCALE GENOMIC DNA]</scope>
    <source>
        <strain evidence="3 4">GD13</strain>
    </source>
</reference>
<dbReference type="PRINTS" id="PR00420">
    <property type="entry name" value="RNGMNOXGNASE"/>
</dbReference>
<dbReference type="Proteomes" id="UP001240447">
    <property type="component" value="Unassembled WGS sequence"/>
</dbReference>
<evidence type="ECO:0000256" key="1">
    <source>
        <dbReference type="ARBA" id="ARBA00023002"/>
    </source>
</evidence>
<name>A0ABT9NL42_9ACTN</name>
<dbReference type="GO" id="GO:0008688">
    <property type="term" value="F:3-(3-hydroxyphenyl)propionate hydroxylase activity"/>
    <property type="evidence" value="ECO:0007669"/>
    <property type="project" value="UniProtKB-EC"/>
</dbReference>
<dbReference type="PANTHER" id="PTHR43476">
    <property type="entry name" value="3-(3-HYDROXY-PHENYL)PROPIONATE/3-HYDROXYCINNAMIC ACID HYDROXYLASE"/>
    <property type="match status" value="1"/>
</dbReference>